<feature type="transmembrane region" description="Helical" evidence="5">
    <location>
        <begin position="309"/>
        <end position="335"/>
    </location>
</feature>
<keyword evidence="4 5" id="KW-0472">Membrane</keyword>
<keyword evidence="3 5" id="KW-1133">Transmembrane helix</keyword>
<dbReference type="PANTHER" id="PTHR43424">
    <property type="entry name" value="LOCUS PUTATIVE PROTEIN 1-RELATED"/>
    <property type="match status" value="1"/>
</dbReference>
<evidence type="ECO:0000256" key="3">
    <source>
        <dbReference type="ARBA" id="ARBA00022989"/>
    </source>
</evidence>
<sequence length="434" mass="47304">MFKKVIANTVFQIIGKAITAATTFLLTIIIGRSLGPAGYGEFTKIFVFVGYFYAIYDFGLNNIFVKVTSGKNLGKFLERETSDEYAQNYLFKVLVGLRIVISLLLAIAAIVIAFALPYNSQLGTGFSPVVKFGIVLASISIITQALTTSAGALFQKKLRYDLSVLAVALGSIAVVASTVIVFAIKGGLFGYISAYIIGGSVSALAALFTIAKRLKVSPLPAFNKLQAQKLLHLAWPIGLALIVNLVYFRIDVLILSYNRTSAEVGFYGLSYQFFEAFLTVPLFISNALFPLLAKLHANNRQKFVKEAKFYFALMIAASFILTLVLFAVSFLIPLVYGKEFAPAKLSLQILALGMPFFFASALLWHILIINERQKWLPAIYGLGALANLIVNLIFIPIYGYIGAAATTVASELLVVLLLILVLKKQTQGPSLTII</sequence>
<proteinExistence type="predicted"/>
<evidence type="ECO:0000256" key="4">
    <source>
        <dbReference type="ARBA" id="ARBA00023136"/>
    </source>
</evidence>
<dbReference type="EMBL" id="MFBS01000010">
    <property type="protein sequence ID" value="OGE10504.1"/>
    <property type="molecule type" value="Genomic_DNA"/>
</dbReference>
<dbReference type="STRING" id="1797729.A3A60_03100"/>
<comment type="caution">
    <text evidence="6">The sequence shown here is derived from an EMBL/GenBank/DDBJ whole genome shotgun (WGS) entry which is preliminary data.</text>
</comment>
<feature type="transmembrane region" description="Helical" evidence="5">
    <location>
        <begin position="162"/>
        <end position="184"/>
    </location>
</feature>
<feature type="transmembrane region" description="Helical" evidence="5">
    <location>
        <begin position="400"/>
        <end position="422"/>
    </location>
</feature>
<dbReference type="GO" id="GO:0016020">
    <property type="term" value="C:membrane"/>
    <property type="evidence" value="ECO:0007669"/>
    <property type="project" value="UniProtKB-SubCell"/>
</dbReference>
<dbReference type="InterPro" id="IPR002797">
    <property type="entry name" value="Polysacc_synth"/>
</dbReference>
<gene>
    <name evidence="6" type="ORF">A3A60_03100</name>
</gene>
<dbReference type="AlphaFoldDB" id="A0A1F5I289"/>
<reference evidence="6 7" key="1">
    <citation type="journal article" date="2016" name="Nat. Commun.">
        <title>Thousands of microbial genomes shed light on interconnected biogeochemical processes in an aquifer system.</title>
        <authorList>
            <person name="Anantharaman K."/>
            <person name="Brown C.T."/>
            <person name="Hug L.A."/>
            <person name="Sharon I."/>
            <person name="Castelle C.J."/>
            <person name="Probst A.J."/>
            <person name="Thomas B.C."/>
            <person name="Singh A."/>
            <person name="Wilkins M.J."/>
            <person name="Karaoz U."/>
            <person name="Brodie E.L."/>
            <person name="Williams K.H."/>
            <person name="Hubbard S.S."/>
            <person name="Banfield J.F."/>
        </authorList>
    </citation>
    <scope>NUCLEOTIDE SEQUENCE [LARGE SCALE GENOMIC DNA]</scope>
</reference>
<feature type="transmembrane region" description="Helical" evidence="5">
    <location>
        <begin position="12"/>
        <end position="33"/>
    </location>
</feature>
<comment type="subcellular location">
    <subcellularLocation>
        <location evidence="1">Membrane</location>
        <topology evidence="1">Multi-pass membrane protein</topology>
    </subcellularLocation>
</comment>
<evidence type="ECO:0000256" key="5">
    <source>
        <dbReference type="SAM" id="Phobius"/>
    </source>
</evidence>
<dbReference type="Pfam" id="PF01943">
    <property type="entry name" value="Polysacc_synt"/>
    <property type="match status" value="1"/>
</dbReference>
<dbReference type="CDD" id="cd13128">
    <property type="entry name" value="MATE_Wzx_like"/>
    <property type="match status" value="1"/>
</dbReference>
<feature type="transmembrane region" description="Helical" evidence="5">
    <location>
        <begin position="190"/>
        <end position="210"/>
    </location>
</feature>
<feature type="transmembrane region" description="Helical" evidence="5">
    <location>
        <begin position="45"/>
        <end position="68"/>
    </location>
</feature>
<evidence type="ECO:0000256" key="2">
    <source>
        <dbReference type="ARBA" id="ARBA00022692"/>
    </source>
</evidence>
<feature type="transmembrane region" description="Helical" evidence="5">
    <location>
        <begin position="89"/>
        <end position="116"/>
    </location>
</feature>
<feature type="transmembrane region" description="Helical" evidence="5">
    <location>
        <begin position="230"/>
        <end position="250"/>
    </location>
</feature>
<evidence type="ECO:0000313" key="7">
    <source>
        <dbReference type="Proteomes" id="UP000179227"/>
    </source>
</evidence>
<dbReference type="InterPro" id="IPR052556">
    <property type="entry name" value="PolySynth_Transporter"/>
</dbReference>
<evidence type="ECO:0000256" key="1">
    <source>
        <dbReference type="ARBA" id="ARBA00004141"/>
    </source>
</evidence>
<keyword evidence="2 5" id="KW-0812">Transmembrane</keyword>
<organism evidence="6 7">
    <name type="scientific">Candidatus Curtissbacteria bacterium RIFCSPLOWO2_01_FULL_42_26</name>
    <dbReference type="NCBI Taxonomy" id="1797729"/>
    <lineage>
        <taxon>Bacteria</taxon>
        <taxon>Candidatus Curtissiibacteriota</taxon>
    </lineage>
</organism>
<name>A0A1F5I289_9BACT</name>
<feature type="transmembrane region" description="Helical" evidence="5">
    <location>
        <begin position="270"/>
        <end position="289"/>
    </location>
</feature>
<dbReference type="Proteomes" id="UP000179227">
    <property type="component" value="Unassembled WGS sequence"/>
</dbReference>
<feature type="transmembrane region" description="Helical" evidence="5">
    <location>
        <begin position="347"/>
        <end position="368"/>
    </location>
</feature>
<feature type="transmembrane region" description="Helical" evidence="5">
    <location>
        <begin position="375"/>
        <end position="394"/>
    </location>
</feature>
<evidence type="ECO:0000313" key="6">
    <source>
        <dbReference type="EMBL" id="OGE10504.1"/>
    </source>
</evidence>
<feature type="transmembrane region" description="Helical" evidence="5">
    <location>
        <begin position="128"/>
        <end position="150"/>
    </location>
</feature>
<dbReference type="PANTHER" id="PTHR43424:SF1">
    <property type="entry name" value="LOCUS PUTATIVE PROTEIN 1-RELATED"/>
    <property type="match status" value="1"/>
</dbReference>
<protein>
    <submittedName>
        <fullName evidence="6">Uncharacterized protein</fullName>
    </submittedName>
</protein>
<accession>A0A1F5I289</accession>